<sequence>MVGNDLAPTFGGQVTPPIVLTKDEQRRYEKFGTMDPPKFQAGKSEDAHEFLTICRELLEVVGLGESHRVQYDKSSFLGQRESGGEFIRALSSWISSTDLGDII</sequence>
<evidence type="ECO:0000313" key="1">
    <source>
        <dbReference type="EMBL" id="KAH0748286.1"/>
    </source>
</evidence>
<dbReference type="Proteomes" id="UP000826656">
    <property type="component" value="Unassembled WGS sequence"/>
</dbReference>
<accession>A0ABQ7UF85</accession>
<protein>
    <submittedName>
        <fullName evidence="1">Uncharacterized protein</fullName>
    </submittedName>
</protein>
<name>A0ABQ7UF85_SOLTU</name>
<comment type="caution">
    <text evidence="1">The sequence shown here is derived from an EMBL/GenBank/DDBJ whole genome shotgun (WGS) entry which is preliminary data.</text>
</comment>
<evidence type="ECO:0000313" key="2">
    <source>
        <dbReference type="Proteomes" id="UP000826656"/>
    </source>
</evidence>
<organism evidence="1 2">
    <name type="scientific">Solanum tuberosum</name>
    <name type="common">Potato</name>
    <dbReference type="NCBI Taxonomy" id="4113"/>
    <lineage>
        <taxon>Eukaryota</taxon>
        <taxon>Viridiplantae</taxon>
        <taxon>Streptophyta</taxon>
        <taxon>Embryophyta</taxon>
        <taxon>Tracheophyta</taxon>
        <taxon>Spermatophyta</taxon>
        <taxon>Magnoliopsida</taxon>
        <taxon>eudicotyledons</taxon>
        <taxon>Gunneridae</taxon>
        <taxon>Pentapetalae</taxon>
        <taxon>asterids</taxon>
        <taxon>lamiids</taxon>
        <taxon>Solanales</taxon>
        <taxon>Solanaceae</taxon>
        <taxon>Solanoideae</taxon>
        <taxon>Solaneae</taxon>
        <taxon>Solanum</taxon>
    </lineage>
</organism>
<dbReference type="EMBL" id="JAIVGD010000019">
    <property type="protein sequence ID" value="KAH0748286.1"/>
    <property type="molecule type" value="Genomic_DNA"/>
</dbReference>
<keyword evidence="2" id="KW-1185">Reference proteome</keyword>
<gene>
    <name evidence="1" type="ORF">KY290_027518</name>
</gene>
<proteinExistence type="predicted"/>
<reference evidence="1 2" key="1">
    <citation type="journal article" date="2021" name="bioRxiv">
        <title>Chromosome-scale and haplotype-resolved genome assembly of a tetraploid potato cultivar.</title>
        <authorList>
            <person name="Sun H."/>
            <person name="Jiao W.-B."/>
            <person name="Krause K."/>
            <person name="Campoy J.A."/>
            <person name="Goel M."/>
            <person name="Folz-Donahue K."/>
            <person name="Kukat C."/>
            <person name="Huettel B."/>
            <person name="Schneeberger K."/>
        </authorList>
    </citation>
    <scope>NUCLEOTIDE SEQUENCE [LARGE SCALE GENOMIC DNA]</scope>
    <source>
        <strain evidence="1">SolTubOtavaFocal</strain>
        <tissue evidence="1">Leaves</tissue>
    </source>
</reference>